<dbReference type="InterPro" id="IPR039564">
    <property type="entry name" value="Peptidase_C39-like"/>
</dbReference>
<evidence type="ECO:0000313" key="3">
    <source>
        <dbReference type="EMBL" id="QGS09404.1"/>
    </source>
</evidence>
<dbReference type="EMBL" id="CP046314">
    <property type="protein sequence ID" value="QGS09404.1"/>
    <property type="molecule type" value="Genomic_DNA"/>
</dbReference>
<feature type="domain" description="Peptidase C39-like" evidence="2">
    <location>
        <begin position="137"/>
        <end position="270"/>
    </location>
</feature>
<dbReference type="AlphaFoldDB" id="A0AAP9KTE3"/>
<sequence length="296" mass="33959">MKKDNIISIICGIVLLSIILFFYHNYKNFFQYDNNAETNESLVKKDMEKIKARDGIRGPQHPTPFIVKREEVDQNLFENTHYNLLGQLIYLQRDQLPDAEKKLYANNKDTKEYILGYLNGQQGTPFEYGETVELKRKYPYYVQWDRRWAYDALGGTNVAIGGCGPTVVAMALSGMLKDETITPKQISEIENANGYFTSLGTKWSFFDFIADKYNLKSIKLSLSKESINEAIDRGNPIIASVHPGKFTTVGHIILIVGKNNSGNYIINDPNSYNRTLKVWSYDELKTEIIAMWEFSK</sequence>
<feature type="transmembrane region" description="Helical" evidence="1">
    <location>
        <begin position="6"/>
        <end position="23"/>
    </location>
</feature>
<evidence type="ECO:0000313" key="4">
    <source>
        <dbReference type="Proteomes" id="UP000425411"/>
    </source>
</evidence>
<keyword evidence="1" id="KW-0812">Transmembrane</keyword>
<keyword evidence="1" id="KW-1133">Transmembrane helix</keyword>
<keyword evidence="4" id="KW-1185">Reference proteome</keyword>
<evidence type="ECO:0000259" key="2">
    <source>
        <dbReference type="Pfam" id="PF13529"/>
    </source>
</evidence>
<reference evidence="3 4" key="1">
    <citation type="submission" date="2019-11" db="EMBL/GenBank/DDBJ databases">
        <title>FDA dAtabase for Regulatory Grade micrObial Sequences (FDA-ARGOS): Supporting development and validation of Infectious Disease Dx tests.</title>
        <authorList>
            <person name="Turner S."/>
            <person name="Byrd R."/>
            <person name="Tallon L."/>
            <person name="Sadzewicz L."/>
            <person name="Vavikolanu K."/>
            <person name="Mehta A."/>
            <person name="Aluvathingal J."/>
            <person name="Nadendla S."/>
            <person name="Myers T."/>
            <person name="Yan Y."/>
            <person name="Sichtig H."/>
        </authorList>
    </citation>
    <scope>NUCLEOTIDE SEQUENCE [LARGE SCALE GENOMIC DNA]</scope>
    <source>
        <strain evidence="3 4">FDAARGOS_741</strain>
    </source>
</reference>
<dbReference type="Pfam" id="PF13529">
    <property type="entry name" value="Peptidase_C39_2"/>
    <property type="match status" value="1"/>
</dbReference>
<dbReference type="Proteomes" id="UP000425411">
    <property type="component" value="Chromosome"/>
</dbReference>
<accession>A0AAP9KTE3</accession>
<proteinExistence type="predicted"/>
<dbReference type="Gene3D" id="3.90.70.10">
    <property type="entry name" value="Cysteine proteinases"/>
    <property type="match status" value="1"/>
</dbReference>
<dbReference type="RefSeq" id="WP_004631930.1">
    <property type="nucleotide sequence ID" value="NZ_CP046314.1"/>
</dbReference>
<keyword evidence="3" id="KW-0378">Hydrolase</keyword>
<dbReference type="GO" id="GO:0016787">
    <property type="term" value="F:hydrolase activity"/>
    <property type="evidence" value="ECO:0007669"/>
    <property type="project" value="UniProtKB-KW"/>
</dbReference>
<gene>
    <name evidence="3" type="ORF">FOC49_05710</name>
</gene>
<evidence type="ECO:0000256" key="1">
    <source>
        <dbReference type="SAM" id="Phobius"/>
    </source>
</evidence>
<organism evidence="3 4">
    <name type="scientific">Gemella morbillorum</name>
    <dbReference type="NCBI Taxonomy" id="29391"/>
    <lineage>
        <taxon>Bacteria</taxon>
        <taxon>Bacillati</taxon>
        <taxon>Bacillota</taxon>
        <taxon>Bacilli</taxon>
        <taxon>Bacillales</taxon>
        <taxon>Gemellaceae</taxon>
        <taxon>Gemella</taxon>
    </lineage>
</organism>
<protein>
    <submittedName>
        <fullName evidence="3">Murein hydrolase</fullName>
    </submittedName>
</protein>
<keyword evidence="1" id="KW-0472">Membrane</keyword>
<name>A0AAP9KTE3_9BACL</name>